<dbReference type="Proteomes" id="UP000632138">
    <property type="component" value="Unassembled WGS sequence"/>
</dbReference>
<keyword evidence="3" id="KW-0732">Signal</keyword>
<keyword evidence="5" id="KW-1185">Reference proteome</keyword>
<sequence>MSTIRRIIAVGLPAAGLTAALALGVSPALATSATVDPAAMPVVAATGYGTPDATDDDEPTRGQGGYGTPGATTATPDESPDTDTPDTDTPDTDTPTRGNPGYGPTPTASVDTVPPGVSPTTSSPGVAPATTTPGGGVSPAGALPVTGTPMAAIVSMGALLVAAGAASVWYTRRRRSA</sequence>
<feature type="chain" id="PRO_5046384936" evidence="3">
    <location>
        <begin position="31"/>
        <end position="177"/>
    </location>
</feature>
<dbReference type="RefSeq" id="WP_203377816.1">
    <property type="nucleotide sequence ID" value="NZ_JAENHP010000005.1"/>
</dbReference>
<evidence type="ECO:0000313" key="5">
    <source>
        <dbReference type="Proteomes" id="UP000632138"/>
    </source>
</evidence>
<feature type="transmembrane region" description="Helical" evidence="2">
    <location>
        <begin position="150"/>
        <end position="171"/>
    </location>
</feature>
<reference evidence="4 5" key="1">
    <citation type="submission" date="2021-01" db="EMBL/GenBank/DDBJ databases">
        <title>Actinoplanes sp. nov. LDG1-06 isolated from lichen.</title>
        <authorList>
            <person name="Saeng-In P."/>
            <person name="Phongsopitanun W."/>
            <person name="Kanchanasin P."/>
            <person name="Yuki M."/>
            <person name="Kudo T."/>
            <person name="Ohkuma M."/>
            <person name="Tanasupawat S."/>
        </authorList>
    </citation>
    <scope>NUCLEOTIDE SEQUENCE [LARGE SCALE GENOMIC DNA]</scope>
    <source>
        <strain evidence="4 5">LDG1-06</strain>
    </source>
</reference>
<feature type="region of interest" description="Disordered" evidence="1">
    <location>
        <begin position="46"/>
        <end position="140"/>
    </location>
</feature>
<name>A0ABS2ADC3_9ACTN</name>
<proteinExistence type="predicted"/>
<feature type="compositionally biased region" description="Acidic residues" evidence="1">
    <location>
        <begin position="78"/>
        <end position="91"/>
    </location>
</feature>
<comment type="caution">
    <text evidence="4">The sequence shown here is derived from an EMBL/GenBank/DDBJ whole genome shotgun (WGS) entry which is preliminary data.</text>
</comment>
<feature type="signal peptide" evidence="3">
    <location>
        <begin position="1"/>
        <end position="30"/>
    </location>
</feature>
<feature type="compositionally biased region" description="Low complexity" evidence="1">
    <location>
        <begin position="109"/>
        <end position="132"/>
    </location>
</feature>
<evidence type="ECO:0000313" key="4">
    <source>
        <dbReference type="EMBL" id="MBM2617827.1"/>
    </source>
</evidence>
<evidence type="ECO:0000256" key="1">
    <source>
        <dbReference type="SAM" id="MobiDB-lite"/>
    </source>
</evidence>
<keyword evidence="2" id="KW-0472">Membrane</keyword>
<evidence type="ECO:0000256" key="2">
    <source>
        <dbReference type="SAM" id="Phobius"/>
    </source>
</evidence>
<keyword evidence="2" id="KW-1133">Transmembrane helix</keyword>
<protein>
    <submittedName>
        <fullName evidence="4">LPXTG cell wall anchor domain-containing protein</fullName>
    </submittedName>
</protein>
<keyword evidence="2" id="KW-0812">Transmembrane</keyword>
<accession>A0ABS2ADC3</accession>
<gene>
    <name evidence="4" type="ORF">JIG36_19915</name>
</gene>
<dbReference type="EMBL" id="JAENHP010000005">
    <property type="protein sequence ID" value="MBM2617827.1"/>
    <property type="molecule type" value="Genomic_DNA"/>
</dbReference>
<dbReference type="NCBIfam" id="TIGR01167">
    <property type="entry name" value="LPXTG_anchor"/>
    <property type="match status" value="1"/>
</dbReference>
<evidence type="ECO:0000256" key="3">
    <source>
        <dbReference type="SAM" id="SignalP"/>
    </source>
</evidence>
<organism evidence="4 5">
    <name type="scientific">Paractinoplanes ovalisporus</name>
    <dbReference type="NCBI Taxonomy" id="2810368"/>
    <lineage>
        <taxon>Bacteria</taxon>
        <taxon>Bacillati</taxon>
        <taxon>Actinomycetota</taxon>
        <taxon>Actinomycetes</taxon>
        <taxon>Micromonosporales</taxon>
        <taxon>Micromonosporaceae</taxon>
        <taxon>Paractinoplanes</taxon>
    </lineage>
</organism>